<feature type="transmembrane region" description="Helical" evidence="2">
    <location>
        <begin position="115"/>
        <end position="131"/>
    </location>
</feature>
<comment type="caution">
    <text evidence="4">The sequence shown here is derived from an EMBL/GenBank/DDBJ whole genome shotgun (WGS) entry which is preliminary data.</text>
</comment>
<sequence>MAVVFALASALSYGISDYLAGVTSRDWDFRLVTAGAQVIGLLTAIVAVLLFPGAGPAGGPILWGAISGIGSAVGVLALYRGLAVGSMNVVAPLCGVLTSVIPAVVGILLGNHLSAIQVAGIVLALPAVLLVSRQPGPAAGSRAGGAAVLGLLAGAGFGLLFVALSQAGTRNGAWPLLSGQSVVLLLVLPIAIAGLGSARTPQARAVLSTTAAGLLSGAANILYLVATGFGELAIVGVLSSLYPAGTVLIARFRLAEHWSRTQIIGMLAAVLAVILVVLG</sequence>
<dbReference type="Pfam" id="PF00892">
    <property type="entry name" value="EamA"/>
    <property type="match status" value="1"/>
</dbReference>
<feature type="transmembrane region" description="Helical" evidence="2">
    <location>
        <begin position="61"/>
        <end position="82"/>
    </location>
</feature>
<dbReference type="EMBL" id="BMMZ01000001">
    <property type="protein sequence ID" value="GGL49169.1"/>
    <property type="molecule type" value="Genomic_DNA"/>
</dbReference>
<evidence type="ECO:0000256" key="2">
    <source>
        <dbReference type="SAM" id="Phobius"/>
    </source>
</evidence>
<feature type="transmembrane region" description="Helical" evidence="2">
    <location>
        <begin position="176"/>
        <end position="198"/>
    </location>
</feature>
<organism evidence="4 5">
    <name type="scientific">Microlunatus endophyticus</name>
    <dbReference type="NCBI Taxonomy" id="1716077"/>
    <lineage>
        <taxon>Bacteria</taxon>
        <taxon>Bacillati</taxon>
        <taxon>Actinomycetota</taxon>
        <taxon>Actinomycetes</taxon>
        <taxon>Propionibacteriales</taxon>
        <taxon>Propionibacteriaceae</taxon>
        <taxon>Microlunatus</taxon>
    </lineage>
</organism>
<dbReference type="InterPro" id="IPR000620">
    <property type="entry name" value="EamA_dom"/>
</dbReference>
<feature type="transmembrane region" description="Helical" evidence="2">
    <location>
        <begin position="232"/>
        <end position="250"/>
    </location>
</feature>
<evidence type="ECO:0000313" key="5">
    <source>
        <dbReference type="Proteomes" id="UP000613840"/>
    </source>
</evidence>
<comment type="similarity">
    <text evidence="1">Belongs to the EamA transporter family.</text>
</comment>
<feature type="domain" description="EamA" evidence="3">
    <location>
        <begin position="147"/>
        <end position="277"/>
    </location>
</feature>
<keyword evidence="5" id="KW-1185">Reference proteome</keyword>
<feature type="transmembrane region" description="Helical" evidence="2">
    <location>
        <begin position="262"/>
        <end position="278"/>
    </location>
</feature>
<dbReference type="Proteomes" id="UP000613840">
    <property type="component" value="Unassembled WGS sequence"/>
</dbReference>
<feature type="transmembrane region" description="Helical" evidence="2">
    <location>
        <begin position="31"/>
        <end position="55"/>
    </location>
</feature>
<name>A0A917W123_9ACTN</name>
<proteinExistence type="inferred from homology"/>
<reference evidence="4" key="1">
    <citation type="journal article" date="2014" name="Int. J. Syst. Evol. Microbiol.">
        <title>Complete genome sequence of Corynebacterium casei LMG S-19264T (=DSM 44701T), isolated from a smear-ripened cheese.</title>
        <authorList>
            <consortium name="US DOE Joint Genome Institute (JGI-PGF)"/>
            <person name="Walter F."/>
            <person name="Albersmeier A."/>
            <person name="Kalinowski J."/>
            <person name="Ruckert C."/>
        </authorList>
    </citation>
    <scope>NUCLEOTIDE SEQUENCE</scope>
    <source>
        <strain evidence="4">CGMCC 4.7306</strain>
    </source>
</reference>
<dbReference type="SUPFAM" id="SSF103481">
    <property type="entry name" value="Multidrug resistance efflux transporter EmrE"/>
    <property type="match status" value="2"/>
</dbReference>
<dbReference type="AlphaFoldDB" id="A0A917W123"/>
<dbReference type="InterPro" id="IPR037185">
    <property type="entry name" value="EmrE-like"/>
</dbReference>
<evidence type="ECO:0000313" key="4">
    <source>
        <dbReference type="EMBL" id="GGL49169.1"/>
    </source>
</evidence>
<keyword evidence="2" id="KW-1133">Transmembrane helix</keyword>
<evidence type="ECO:0000259" key="3">
    <source>
        <dbReference type="Pfam" id="PF00892"/>
    </source>
</evidence>
<protein>
    <submittedName>
        <fullName evidence="4">Multidrug transporter</fullName>
    </submittedName>
</protein>
<feature type="transmembrane region" description="Helical" evidence="2">
    <location>
        <begin position="205"/>
        <end position="226"/>
    </location>
</feature>
<keyword evidence="2" id="KW-0812">Transmembrane</keyword>
<feature type="transmembrane region" description="Helical" evidence="2">
    <location>
        <begin position="89"/>
        <end position="109"/>
    </location>
</feature>
<keyword evidence="2" id="KW-0472">Membrane</keyword>
<accession>A0A917W123</accession>
<dbReference type="GO" id="GO:0016020">
    <property type="term" value="C:membrane"/>
    <property type="evidence" value="ECO:0007669"/>
    <property type="project" value="InterPro"/>
</dbReference>
<evidence type="ECO:0000256" key="1">
    <source>
        <dbReference type="ARBA" id="ARBA00007362"/>
    </source>
</evidence>
<feature type="transmembrane region" description="Helical" evidence="2">
    <location>
        <begin position="143"/>
        <end position="164"/>
    </location>
</feature>
<gene>
    <name evidence="4" type="ORF">GCM10011575_04130</name>
</gene>
<dbReference type="RefSeq" id="WP_188893494.1">
    <property type="nucleotide sequence ID" value="NZ_BMMZ01000001.1"/>
</dbReference>
<reference evidence="4" key="2">
    <citation type="submission" date="2020-09" db="EMBL/GenBank/DDBJ databases">
        <authorList>
            <person name="Sun Q."/>
            <person name="Zhou Y."/>
        </authorList>
    </citation>
    <scope>NUCLEOTIDE SEQUENCE</scope>
    <source>
        <strain evidence="4">CGMCC 4.7306</strain>
    </source>
</reference>